<evidence type="ECO:0000256" key="12">
    <source>
        <dbReference type="ARBA" id="ARBA00023136"/>
    </source>
</evidence>
<dbReference type="Gene3D" id="3.40.50.1000">
    <property type="entry name" value="HAD superfamily/HAD-like"/>
    <property type="match status" value="1"/>
</dbReference>
<dbReference type="SUPFAM" id="SSF56784">
    <property type="entry name" value="HAD-like"/>
    <property type="match status" value="1"/>
</dbReference>
<feature type="region of interest" description="Disordered" evidence="15">
    <location>
        <begin position="485"/>
        <end position="535"/>
    </location>
</feature>
<dbReference type="HOGENOM" id="CLU_023309_0_0_1"/>
<dbReference type="GO" id="GO:0015031">
    <property type="term" value="P:protein transport"/>
    <property type="evidence" value="ECO:0007669"/>
    <property type="project" value="UniProtKB-KW"/>
</dbReference>
<dbReference type="Proteomes" id="UP000024837">
    <property type="component" value="Unassembled WGS sequence"/>
</dbReference>
<keyword evidence="4 14" id="KW-0813">Transport</keyword>
<keyword evidence="10 14" id="KW-0811">Translocation</keyword>
<keyword evidence="12 14" id="KW-0472">Membrane</keyword>
<dbReference type="InterPro" id="IPR050365">
    <property type="entry name" value="TIM50"/>
</dbReference>
<dbReference type="InterPro" id="IPR036412">
    <property type="entry name" value="HAD-like_sf"/>
</dbReference>
<evidence type="ECO:0000256" key="13">
    <source>
        <dbReference type="ARBA" id="ARBA00059797"/>
    </source>
</evidence>
<sequence>MIAGRAILRSSHANLQSLRALPSPTLRYPTRFHSTSSLLRTPRLRRCNWPLPLSQVSHRGYATTPLPKEQNPVSETSSGTSESADSAGAPQEPNPDAASAEEPVPRFDPRTLLDQGIPPTPDQYNTSLATKPDPTGSERSRDPIKAAQPRGSGGGNNEYVSSTDRKRARLASILFVSIVAGTIGAAVYLGRNWETQAELDAHPDTPNGWGPLLFYNRISARLTEVLDYYNLPIADKLLPDPIEETYRPYTLVLSLEDMLIHSEWTREHGWRTAKRPGLEYFLTYLSQYYEIVIFTSQPNPIAAPITAKLDPYHMYYQLFREATKYKGGKYIKDLSYLNRDLSKIIMIDTKPEAWSEQPENAIKMKPWNGDPRDKELIALLPFLEFIAAMQHVDLREDLKSFPEGSHIPTEFAKRDAIARAELKKKLEEERKSKGQGAGGGLLASLLGLQPKTQREEKLPQDLVRERGQLWYDQVSRNLKEHGDEILEADKKAQEEMWGGQTTSLSRLLTEGMPQPQIPPLPSSEEQSKQLPVSKK</sequence>
<accession>W7HKL4</accession>
<dbReference type="Pfam" id="PF03031">
    <property type="entry name" value="NIF"/>
    <property type="match status" value="1"/>
</dbReference>
<dbReference type="InterPro" id="IPR004274">
    <property type="entry name" value="FCP1_dom"/>
</dbReference>
<feature type="transmembrane region" description="Helical" evidence="14">
    <location>
        <begin position="170"/>
        <end position="189"/>
    </location>
</feature>
<dbReference type="OrthoDB" id="287041at2759"/>
<evidence type="ECO:0000256" key="15">
    <source>
        <dbReference type="SAM" id="MobiDB-lite"/>
    </source>
</evidence>
<evidence type="ECO:0000256" key="11">
    <source>
        <dbReference type="ARBA" id="ARBA00023128"/>
    </source>
</evidence>
<evidence type="ECO:0000256" key="6">
    <source>
        <dbReference type="ARBA" id="ARBA00022792"/>
    </source>
</evidence>
<proteinExistence type="inferred from homology"/>
<dbReference type="AlphaFoldDB" id="W7HKL4"/>
<evidence type="ECO:0000256" key="2">
    <source>
        <dbReference type="ARBA" id="ARBA00006344"/>
    </source>
</evidence>
<feature type="region of interest" description="Disordered" evidence="15">
    <location>
        <begin position="61"/>
        <end position="161"/>
    </location>
</feature>
<evidence type="ECO:0000256" key="14">
    <source>
        <dbReference type="RuleBase" id="RU365079"/>
    </source>
</evidence>
<comment type="subunit">
    <text evidence="14">Component of the TIM23 complex.</text>
</comment>
<evidence type="ECO:0000256" key="10">
    <source>
        <dbReference type="ARBA" id="ARBA00023010"/>
    </source>
</evidence>
<comment type="function">
    <text evidence="13">Essential component of the TIM23 complex, a complex that mediates the translocation of transit peptide-containing proteins across the mitochondrial inner membrane. Required to direct preproteins in transit and direct them to the channel protein TIM23, and possibly facilitates transfer of the translocating proteins from the TOM complex to the TIM23 complex.</text>
</comment>
<dbReference type="EMBL" id="KI966457">
    <property type="protein sequence ID" value="EWC43554.1"/>
    <property type="molecule type" value="Genomic_DNA"/>
</dbReference>
<evidence type="ECO:0000256" key="3">
    <source>
        <dbReference type="ARBA" id="ARBA00020799"/>
    </source>
</evidence>
<evidence type="ECO:0000256" key="1">
    <source>
        <dbReference type="ARBA" id="ARBA00004434"/>
    </source>
</evidence>
<keyword evidence="18" id="KW-1185">Reference proteome</keyword>
<keyword evidence="5 14" id="KW-0812">Transmembrane</keyword>
<evidence type="ECO:0000256" key="9">
    <source>
        <dbReference type="ARBA" id="ARBA00022989"/>
    </source>
</evidence>
<evidence type="ECO:0000313" key="18">
    <source>
        <dbReference type="Proteomes" id="UP000024837"/>
    </source>
</evidence>
<dbReference type="PROSITE" id="PS50969">
    <property type="entry name" value="FCP1"/>
    <property type="match status" value="1"/>
</dbReference>
<dbReference type="SMART" id="SM00577">
    <property type="entry name" value="CPDc"/>
    <property type="match status" value="1"/>
</dbReference>
<evidence type="ECO:0000259" key="16">
    <source>
        <dbReference type="PROSITE" id="PS50969"/>
    </source>
</evidence>
<comment type="subcellular location">
    <subcellularLocation>
        <location evidence="1 14">Mitochondrion inner membrane</location>
        <topology evidence="1 14">Single-pass membrane protein</topology>
    </subcellularLocation>
</comment>
<reference evidence="17 18" key="1">
    <citation type="submission" date="2013-05" db="EMBL/GenBank/DDBJ databases">
        <title>Drechslerella stenobrocha genome reveals carnivorous origination and mechanical trapping mechanism of predatory fungi.</title>
        <authorList>
            <person name="Liu X."/>
            <person name="Zhang W."/>
            <person name="Liu K."/>
        </authorList>
    </citation>
    <scope>NUCLEOTIDE SEQUENCE [LARGE SCALE GENOMIC DNA]</scope>
    <source>
        <strain evidence="17 18">248</strain>
    </source>
</reference>
<organism evidence="17 18">
    <name type="scientific">Drechslerella stenobrocha 248</name>
    <dbReference type="NCBI Taxonomy" id="1043628"/>
    <lineage>
        <taxon>Eukaryota</taxon>
        <taxon>Fungi</taxon>
        <taxon>Dikarya</taxon>
        <taxon>Ascomycota</taxon>
        <taxon>Pezizomycotina</taxon>
        <taxon>Orbiliomycetes</taxon>
        <taxon>Orbiliales</taxon>
        <taxon>Orbiliaceae</taxon>
        <taxon>Drechslerella</taxon>
    </lineage>
</organism>
<evidence type="ECO:0000313" key="17">
    <source>
        <dbReference type="EMBL" id="EWC43554.1"/>
    </source>
</evidence>
<feature type="domain" description="FCP1 homology" evidence="16">
    <location>
        <begin position="244"/>
        <end position="386"/>
    </location>
</feature>
<evidence type="ECO:0000256" key="4">
    <source>
        <dbReference type="ARBA" id="ARBA00022448"/>
    </source>
</evidence>
<evidence type="ECO:0000256" key="5">
    <source>
        <dbReference type="ARBA" id="ARBA00022692"/>
    </source>
</evidence>
<keyword evidence="9 14" id="KW-1133">Transmembrane helix</keyword>
<evidence type="ECO:0000256" key="8">
    <source>
        <dbReference type="ARBA" id="ARBA00022946"/>
    </source>
</evidence>
<feature type="compositionally biased region" description="Polar residues" evidence="15">
    <location>
        <begin position="71"/>
        <end position="84"/>
    </location>
</feature>
<feature type="compositionally biased region" description="Basic and acidic residues" evidence="15">
    <location>
        <begin position="485"/>
        <end position="494"/>
    </location>
</feature>
<evidence type="ECO:0000256" key="7">
    <source>
        <dbReference type="ARBA" id="ARBA00022927"/>
    </source>
</evidence>
<dbReference type="PANTHER" id="PTHR12210">
    <property type="entry name" value="DULLARD PROTEIN PHOSPHATASE"/>
    <property type="match status" value="1"/>
</dbReference>
<protein>
    <recommendedName>
        <fullName evidence="3 14">Mitochondrial import inner membrane translocase subunit TIM50</fullName>
    </recommendedName>
</protein>
<dbReference type="CDD" id="cd07521">
    <property type="entry name" value="HAD_FCP1-like"/>
    <property type="match status" value="1"/>
</dbReference>
<dbReference type="FunFam" id="3.40.50.1000:FF:000019">
    <property type="entry name" value="Mitochondrial import inner membrane translocase subunit TIM50"/>
    <property type="match status" value="1"/>
</dbReference>
<keyword evidence="11 14" id="KW-0496">Mitochondrion</keyword>
<dbReference type="InterPro" id="IPR023214">
    <property type="entry name" value="HAD_sf"/>
</dbReference>
<gene>
    <name evidence="17" type="ORF">DRE_01441</name>
</gene>
<dbReference type="GO" id="GO:0005744">
    <property type="term" value="C:TIM23 mitochondrial import inner membrane translocase complex"/>
    <property type="evidence" value="ECO:0007669"/>
    <property type="project" value="UniProtKB-UniRule"/>
</dbReference>
<keyword evidence="6" id="KW-0999">Mitochondrion inner membrane</keyword>
<name>W7HKL4_9PEZI</name>
<feature type="region of interest" description="Disordered" evidence="15">
    <location>
        <begin position="427"/>
        <end position="456"/>
    </location>
</feature>
<keyword evidence="8 14" id="KW-0809">Transit peptide</keyword>
<comment type="similarity">
    <text evidence="2 14">Belongs to the TIM50 family.</text>
</comment>
<keyword evidence="7 14" id="KW-0653">Protein transport</keyword>